<evidence type="ECO:0000313" key="2">
    <source>
        <dbReference type="EMBL" id="QDE33807.1"/>
    </source>
</evidence>
<evidence type="ECO:0000256" key="1">
    <source>
        <dbReference type="SAM" id="SignalP"/>
    </source>
</evidence>
<dbReference type="PROSITE" id="PS51257">
    <property type="entry name" value="PROKAR_LIPOPROTEIN"/>
    <property type="match status" value="1"/>
</dbReference>
<name>A0A4Y5YM04_9MICO</name>
<dbReference type="SUPFAM" id="SSF110296">
    <property type="entry name" value="Oligoxyloglucan reducing end-specific cellobiohydrolase"/>
    <property type="match status" value="1"/>
</dbReference>
<evidence type="ECO:0008006" key="4">
    <source>
        <dbReference type="Google" id="ProtNLM"/>
    </source>
</evidence>
<organism evidence="2 3">
    <name type="scientific">Microbacterium foliorum</name>
    <dbReference type="NCBI Taxonomy" id="104336"/>
    <lineage>
        <taxon>Bacteria</taxon>
        <taxon>Bacillati</taxon>
        <taxon>Actinomycetota</taxon>
        <taxon>Actinomycetes</taxon>
        <taxon>Micrococcales</taxon>
        <taxon>Microbacteriaceae</taxon>
        <taxon>Microbacterium</taxon>
    </lineage>
</organism>
<evidence type="ECO:0000313" key="3">
    <source>
        <dbReference type="Proteomes" id="UP000316125"/>
    </source>
</evidence>
<reference evidence="2 3" key="1">
    <citation type="submission" date="2019-06" db="EMBL/GenBank/DDBJ databases">
        <title>Complete genome of Microbacterium foliorum M2.</title>
        <authorList>
            <person name="Cao G."/>
        </authorList>
    </citation>
    <scope>NUCLEOTIDE SEQUENCE [LARGE SCALE GENOMIC DNA]</scope>
    <source>
        <strain evidence="2 3">M2</strain>
    </source>
</reference>
<feature type="signal peptide" evidence="1">
    <location>
        <begin position="1"/>
        <end position="33"/>
    </location>
</feature>
<proteinExistence type="predicted"/>
<dbReference type="NCBIfam" id="NF045728">
    <property type="entry name" value="glycosyl_F510_1955"/>
    <property type="match status" value="1"/>
</dbReference>
<dbReference type="InterPro" id="IPR054817">
    <property type="entry name" value="Glycosyl_F510_1955-like"/>
</dbReference>
<gene>
    <name evidence="2" type="ORF">FIV50_02790</name>
</gene>
<protein>
    <recommendedName>
        <fullName evidence="4">Exo-alpha-sialidase</fullName>
    </recommendedName>
</protein>
<dbReference type="Gene3D" id="2.130.10.10">
    <property type="entry name" value="YVTN repeat-like/Quinoprotein amine dehydrogenase"/>
    <property type="match status" value="1"/>
</dbReference>
<keyword evidence="1" id="KW-0732">Signal</keyword>
<sequence>MRTLKKLTLPTFRQRHRAALTLSTTIAASIVLAGCAAPAEPTTGHDHAASISHVHAIVPNPSEDGYLLGAHDGIYTATPDGEVGSRIETTDFDAMGLITVGDALLASGHPGPTTPPELGSPNLGIIRSDDSARSWTPVSFTGEKDFHVLAAGKNDTLYGIASDSAELLRTDDLGETWSPVGEILAFSLVLDNAGQLIAATPDGLQISTDEGATFAPLNDAPALYLLAVSPDGKQLVGVGRGGQIWASTGSNAEWVPAGVTHGSAQALATTNDGAILVFDDSGLTAIDN</sequence>
<dbReference type="InterPro" id="IPR015943">
    <property type="entry name" value="WD40/YVTN_repeat-like_dom_sf"/>
</dbReference>
<dbReference type="EMBL" id="CP041040">
    <property type="protein sequence ID" value="QDE33807.1"/>
    <property type="molecule type" value="Genomic_DNA"/>
</dbReference>
<accession>A0A4Y5YM04</accession>
<dbReference type="OrthoDB" id="9764804at2"/>
<dbReference type="AlphaFoldDB" id="A0A4Y5YM04"/>
<feature type="chain" id="PRO_5038668271" description="Exo-alpha-sialidase" evidence="1">
    <location>
        <begin position="34"/>
        <end position="288"/>
    </location>
</feature>
<dbReference type="Proteomes" id="UP000316125">
    <property type="component" value="Chromosome"/>
</dbReference>